<name>A0A8R7UL49_TRIUA</name>
<dbReference type="AlphaFoldDB" id="A0A8R7UL49"/>
<keyword evidence="1" id="KW-1133">Transmembrane helix</keyword>
<dbReference type="EnsemblPlants" id="TuG1812G0500003774.01.T01">
    <property type="protein sequence ID" value="TuG1812G0500003774.01.T01"/>
    <property type="gene ID" value="TuG1812G0500003774.01"/>
</dbReference>
<dbReference type="Proteomes" id="UP000015106">
    <property type="component" value="Chromosome 5"/>
</dbReference>
<reference evidence="2" key="2">
    <citation type="submission" date="2018-03" db="EMBL/GenBank/DDBJ databases">
        <title>The Triticum urartu genome reveals the dynamic nature of wheat genome evolution.</title>
        <authorList>
            <person name="Ling H."/>
            <person name="Ma B."/>
            <person name="Shi X."/>
            <person name="Liu H."/>
            <person name="Dong L."/>
            <person name="Sun H."/>
            <person name="Cao Y."/>
            <person name="Gao Q."/>
            <person name="Zheng S."/>
            <person name="Li Y."/>
            <person name="Yu Y."/>
            <person name="Du H."/>
            <person name="Qi M."/>
            <person name="Li Y."/>
            <person name="Yu H."/>
            <person name="Cui Y."/>
            <person name="Wang N."/>
            <person name="Chen C."/>
            <person name="Wu H."/>
            <person name="Zhao Y."/>
            <person name="Zhang J."/>
            <person name="Li Y."/>
            <person name="Zhou W."/>
            <person name="Zhang B."/>
            <person name="Hu W."/>
            <person name="Eijk M."/>
            <person name="Tang J."/>
            <person name="Witsenboer H."/>
            <person name="Zhao S."/>
            <person name="Li Z."/>
            <person name="Zhang A."/>
            <person name="Wang D."/>
            <person name="Liang C."/>
        </authorList>
    </citation>
    <scope>NUCLEOTIDE SEQUENCE [LARGE SCALE GENOMIC DNA]</scope>
    <source>
        <strain evidence="2">cv. G1812</strain>
    </source>
</reference>
<keyword evidence="1" id="KW-0812">Transmembrane</keyword>
<keyword evidence="1" id="KW-0472">Membrane</keyword>
<feature type="transmembrane region" description="Helical" evidence="1">
    <location>
        <begin position="60"/>
        <end position="79"/>
    </location>
</feature>
<protein>
    <submittedName>
        <fullName evidence="2">Uncharacterized protein</fullName>
    </submittedName>
</protein>
<reference evidence="2" key="3">
    <citation type="submission" date="2022-06" db="UniProtKB">
        <authorList>
            <consortium name="EnsemblPlants"/>
        </authorList>
    </citation>
    <scope>IDENTIFICATION</scope>
</reference>
<proteinExistence type="predicted"/>
<sequence>DKAGIKNGFKEEEEEEEEELLVITNPKLGSLIYHCFNIAFVLEVLFFMAHVVFCYNAVEVWWQALAAVVIVSPLFIMMLRDVFVRAYAMGTPNVCSNKLLSCEQVQADEWSVVVKRVSALPSG</sequence>
<keyword evidence="3" id="KW-1185">Reference proteome</keyword>
<evidence type="ECO:0000256" key="1">
    <source>
        <dbReference type="SAM" id="Phobius"/>
    </source>
</evidence>
<organism evidence="2 3">
    <name type="scientific">Triticum urartu</name>
    <name type="common">Red wild einkorn</name>
    <name type="synonym">Crithodium urartu</name>
    <dbReference type="NCBI Taxonomy" id="4572"/>
    <lineage>
        <taxon>Eukaryota</taxon>
        <taxon>Viridiplantae</taxon>
        <taxon>Streptophyta</taxon>
        <taxon>Embryophyta</taxon>
        <taxon>Tracheophyta</taxon>
        <taxon>Spermatophyta</taxon>
        <taxon>Magnoliopsida</taxon>
        <taxon>Liliopsida</taxon>
        <taxon>Poales</taxon>
        <taxon>Poaceae</taxon>
        <taxon>BOP clade</taxon>
        <taxon>Pooideae</taxon>
        <taxon>Triticodae</taxon>
        <taxon>Triticeae</taxon>
        <taxon>Triticinae</taxon>
        <taxon>Triticum</taxon>
    </lineage>
</organism>
<accession>A0A8R7UL49</accession>
<dbReference type="Gramene" id="TuG1812G0500003774.01.T01">
    <property type="protein sequence ID" value="TuG1812G0500003774.01.T01"/>
    <property type="gene ID" value="TuG1812G0500003774.01"/>
</dbReference>
<evidence type="ECO:0000313" key="2">
    <source>
        <dbReference type="EnsemblPlants" id="TuG1812G0500003774.01.T01"/>
    </source>
</evidence>
<feature type="transmembrane region" description="Helical" evidence="1">
    <location>
        <begin position="31"/>
        <end position="54"/>
    </location>
</feature>
<reference evidence="3" key="1">
    <citation type="journal article" date="2013" name="Nature">
        <title>Draft genome of the wheat A-genome progenitor Triticum urartu.</title>
        <authorList>
            <person name="Ling H.Q."/>
            <person name="Zhao S."/>
            <person name="Liu D."/>
            <person name="Wang J."/>
            <person name="Sun H."/>
            <person name="Zhang C."/>
            <person name="Fan H."/>
            <person name="Li D."/>
            <person name="Dong L."/>
            <person name="Tao Y."/>
            <person name="Gao C."/>
            <person name="Wu H."/>
            <person name="Li Y."/>
            <person name="Cui Y."/>
            <person name="Guo X."/>
            <person name="Zheng S."/>
            <person name="Wang B."/>
            <person name="Yu K."/>
            <person name="Liang Q."/>
            <person name="Yang W."/>
            <person name="Lou X."/>
            <person name="Chen J."/>
            <person name="Feng M."/>
            <person name="Jian J."/>
            <person name="Zhang X."/>
            <person name="Luo G."/>
            <person name="Jiang Y."/>
            <person name="Liu J."/>
            <person name="Wang Z."/>
            <person name="Sha Y."/>
            <person name="Zhang B."/>
            <person name="Wu H."/>
            <person name="Tang D."/>
            <person name="Shen Q."/>
            <person name="Xue P."/>
            <person name="Zou S."/>
            <person name="Wang X."/>
            <person name="Liu X."/>
            <person name="Wang F."/>
            <person name="Yang Y."/>
            <person name="An X."/>
            <person name="Dong Z."/>
            <person name="Zhang K."/>
            <person name="Zhang X."/>
            <person name="Luo M.C."/>
            <person name="Dvorak J."/>
            <person name="Tong Y."/>
            <person name="Wang J."/>
            <person name="Yang H."/>
            <person name="Li Z."/>
            <person name="Wang D."/>
            <person name="Zhang A."/>
            <person name="Wang J."/>
        </authorList>
    </citation>
    <scope>NUCLEOTIDE SEQUENCE</scope>
    <source>
        <strain evidence="3">cv. G1812</strain>
    </source>
</reference>
<evidence type="ECO:0000313" key="3">
    <source>
        <dbReference type="Proteomes" id="UP000015106"/>
    </source>
</evidence>